<sequence length="204" mass="22987">MCCSLQPHMLNSKFSNHTLSPSQDLTAPPRCLSVSHPQELTQPVVSLTRNHVGIGSASSSRCCRLHGRLAVGPSGLIEVEQTVSQAVQVESEFVEGRLFKKKFYYKLSRVRDVAHALLDLILKKEDKHESLENGIELDPLISKDHLERKIKILYAQFVILSRIWQSSRLSGCSSLEFVMKCFENNPWLEGLELLGLASYDTNCY</sequence>
<gene>
    <name evidence="1" type="ORF">STAS_14087</name>
</gene>
<protein>
    <submittedName>
        <fullName evidence="1">Leucine-rich repeat protein</fullName>
    </submittedName>
</protein>
<organism evidence="1 2">
    <name type="scientific">Striga asiatica</name>
    <name type="common">Asiatic witchweed</name>
    <name type="synonym">Buchnera asiatica</name>
    <dbReference type="NCBI Taxonomy" id="4170"/>
    <lineage>
        <taxon>Eukaryota</taxon>
        <taxon>Viridiplantae</taxon>
        <taxon>Streptophyta</taxon>
        <taxon>Embryophyta</taxon>
        <taxon>Tracheophyta</taxon>
        <taxon>Spermatophyta</taxon>
        <taxon>Magnoliopsida</taxon>
        <taxon>eudicotyledons</taxon>
        <taxon>Gunneridae</taxon>
        <taxon>Pentapetalae</taxon>
        <taxon>asterids</taxon>
        <taxon>lamiids</taxon>
        <taxon>Lamiales</taxon>
        <taxon>Orobanchaceae</taxon>
        <taxon>Buchnereae</taxon>
        <taxon>Striga</taxon>
    </lineage>
</organism>
<dbReference type="EMBL" id="BKCP01005405">
    <property type="protein sequence ID" value="GER37658.1"/>
    <property type="molecule type" value="Genomic_DNA"/>
</dbReference>
<evidence type="ECO:0000313" key="2">
    <source>
        <dbReference type="Proteomes" id="UP000325081"/>
    </source>
</evidence>
<keyword evidence="2" id="KW-1185">Reference proteome</keyword>
<accession>A0A5A7PYI4</accession>
<reference evidence="2" key="1">
    <citation type="journal article" date="2019" name="Curr. Biol.">
        <title>Genome Sequence of Striga asiatica Provides Insight into the Evolution of Plant Parasitism.</title>
        <authorList>
            <person name="Yoshida S."/>
            <person name="Kim S."/>
            <person name="Wafula E.K."/>
            <person name="Tanskanen J."/>
            <person name="Kim Y.M."/>
            <person name="Honaas L."/>
            <person name="Yang Z."/>
            <person name="Spallek T."/>
            <person name="Conn C.E."/>
            <person name="Ichihashi Y."/>
            <person name="Cheong K."/>
            <person name="Cui S."/>
            <person name="Der J.P."/>
            <person name="Gundlach H."/>
            <person name="Jiao Y."/>
            <person name="Hori C."/>
            <person name="Ishida J.K."/>
            <person name="Kasahara H."/>
            <person name="Kiba T."/>
            <person name="Kim M.S."/>
            <person name="Koo N."/>
            <person name="Laohavisit A."/>
            <person name="Lee Y.H."/>
            <person name="Lumba S."/>
            <person name="McCourt P."/>
            <person name="Mortimer J.C."/>
            <person name="Mutuku J.M."/>
            <person name="Nomura T."/>
            <person name="Sasaki-Sekimoto Y."/>
            <person name="Seto Y."/>
            <person name="Wang Y."/>
            <person name="Wakatake T."/>
            <person name="Sakakibara H."/>
            <person name="Demura T."/>
            <person name="Yamaguchi S."/>
            <person name="Yoneyama K."/>
            <person name="Manabe R.I."/>
            <person name="Nelson D.C."/>
            <person name="Schulman A.H."/>
            <person name="Timko M.P."/>
            <person name="dePamphilis C.W."/>
            <person name="Choi D."/>
            <person name="Shirasu K."/>
        </authorList>
    </citation>
    <scope>NUCLEOTIDE SEQUENCE [LARGE SCALE GENOMIC DNA]</scope>
    <source>
        <strain evidence="2">cv. UVA1</strain>
    </source>
</reference>
<proteinExistence type="predicted"/>
<dbReference type="AlphaFoldDB" id="A0A5A7PYI4"/>
<dbReference type="OrthoDB" id="928018at2759"/>
<name>A0A5A7PYI4_STRAF</name>
<comment type="caution">
    <text evidence="1">The sequence shown here is derived from an EMBL/GenBank/DDBJ whole genome shotgun (WGS) entry which is preliminary data.</text>
</comment>
<dbReference type="Proteomes" id="UP000325081">
    <property type="component" value="Unassembled WGS sequence"/>
</dbReference>
<evidence type="ECO:0000313" key="1">
    <source>
        <dbReference type="EMBL" id="GER37658.1"/>
    </source>
</evidence>